<dbReference type="InterPro" id="IPR004873">
    <property type="entry name" value="BURP_dom"/>
</dbReference>
<dbReference type="STRING" id="3818.A0A445A8W6"/>
<keyword evidence="2" id="KW-0732">Signal</keyword>
<proteinExistence type="predicted"/>
<dbReference type="InterPro" id="IPR044816">
    <property type="entry name" value="BURP"/>
</dbReference>
<feature type="signal peptide" evidence="2">
    <location>
        <begin position="1"/>
        <end position="22"/>
    </location>
</feature>
<organism evidence="4 5">
    <name type="scientific">Arachis hypogaea</name>
    <name type="common">Peanut</name>
    <dbReference type="NCBI Taxonomy" id="3818"/>
    <lineage>
        <taxon>Eukaryota</taxon>
        <taxon>Viridiplantae</taxon>
        <taxon>Streptophyta</taxon>
        <taxon>Embryophyta</taxon>
        <taxon>Tracheophyta</taxon>
        <taxon>Spermatophyta</taxon>
        <taxon>Magnoliopsida</taxon>
        <taxon>eudicotyledons</taxon>
        <taxon>Gunneridae</taxon>
        <taxon>Pentapetalae</taxon>
        <taxon>rosids</taxon>
        <taxon>fabids</taxon>
        <taxon>Fabales</taxon>
        <taxon>Fabaceae</taxon>
        <taxon>Papilionoideae</taxon>
        <taxon>50 kb inversion clade</taxon>
        <taxon>dalbergioids sensu lato</taxon>
        <taxon>Dalbergieae</taxon>
        <taxon>Pterocarpus clade</taxon>
        <taxon>Arachis</taxon>
    </lineage>
</organism>
<dbReference type="PANTHER" id="PTHR31236:SF59">
    <property type="entry name" value="BURP DOMAIN PROTEIN"/>
    <property type="match status" value="1"/>
</dbReference>
<evidence type="ECO:0000313" key="4">
    <source>
        <dbReference type="EMBL" id="RYR22838.1"/>
    </source>
</evidence>
<feature type="domain" description="BURP" evidence="3">
    <location>
        <begin position="678"/>
        <end position="890"/>
    </location>
</feature>
<dbReference type="Pfam" id="PF03181">
    <property type="entry name" value="BURP"/>
    <property type="match status" value="2"/>
</dbReference>
<accession>A0A445A8W6</accession>
<dbReference type="PROSITE" id="PS51277">
    <property type="entry name" value="BURP"/>
    <property type="match status" value="2"/>
</dbReference>
<reference evidence="4 5" key="1">
    <citation type="submission" date="2019-01" db="EMBL/GenBank/DDBJ databases">
        <title>Sequencing of cultivated peanut Arachis hypogaea provides insights into genome evolution and oil improvement.</title>
        <authorList>
            <person name="Chen X."/>
        </authorList>
    </citation>
    <scope>NUCLEOTIDE SEQUENCE [LARGE SCALE GENOMIC DNA]</scope>
    <source>
        <strain evidence="5">cv. Fuhuasheng</strain>
        <tissue evidence="4">Leaves</tissue>
    </source>
</reference>
<feature type="compositionally biased region" description="Basic residues" evidence="1">
    <location>
        <begin position="64"/>
        <end position="73"/>
    </location>
</feature>
<name>A0A445A8W6_ARAHY</name>
<keyword evidence="5" id="KW-1185">Reference proteome</keyword>
<feature type="chain" id="PRO_5018998708" description="BURP domain-containing protein" evidence="2">
    <location>
        <begin position="23"/>
        <end position="896"/>
    </location>
</feature>
<sequence>MATKLALWFLPFLLFFLMNGHGISSRDLKIRIHKLTSQGYNTHKDEYLTGYIATSDNTQSNYKTSKKHNHPSHHANNVKNHPSHSHHANLNQPYITTYETSNAHDANKPNYLIGYRTSTHAPGKDITGYTTTPRDQKESRYGIDTPYITQYGGGDGFKEDSDTPYIAQYGDAKKGPKESRYGTDEPYITGYGADVAPKRDSNAPYIAQYGVGGSNKEIKKSATAQDSAKPNFTNYGLHSKKAQGLKGGPPSSNVDHTEAFKVGFFAMDDLYIGNIMTLQFPVEDFSHFLSKKEADSIPFSIPQLPSVLQLFSISQDSSQAKSMRGTIEQCEAGTITGETKICANSLESMLEFVHNIIGSEEKHNIHTTSPSSGAPLQKYTILKISEDIYAPKWVACHPLPYPYGVYYCHFISTGTRVFKVLLDGENGDKVEALGVCHLDTSDWSPNHILFKQLGFMPGEAPVCHFFPVKHLMWVPQPSTATIHYPTTQANYKASVKHNHEKPNEPYITSYATSSVHDANKLNYLTGYKTGAHGSDKDFSLSSTNKPYITAYTTTPRDAKQPYITQYSRNTNFKGDSNAPYITQYGDDVGAKRNSNAPYITQYGSDVDPKKDSNTVYITQYGDEPSGSNKEIKTKSATAQDSAKPYLTSYGPHFMEAQLLKGGSPSSNVDHSEAFKVGFFAMDDLYIGNIMTLQFPVEDFSHFLPKRQVDSIPFSIPQLPSVLQLFSISEDSAQAKSMRGTIEQCEAGTITGETKICANSLESMLEFVHNIIGSEEKHNIHTTSPSSGAPLQEYTILKISEDIYAPKWVACHPLPYPYGVYYCHFISTGTRVFKVLLDGENGDKVEALGVCHLDTSDWSPNHILFKQLGFMPGEAPVYHFFPVKHLMWVPQPSTATV</sequence>
<feature type="domain" description="BURP" evidence="3">
    <location>
        <begin position="264"/>
        <end position="476"/>
    </location>
</feature>
<comment type="caution">
    <text evidence="4">The sequence shown here is derived from an EMBL/GenBank/DDBJ whole genome shotgun (WGS) entry which is preliminary data.</text>
</comment>
<feature type="region of interest" description="Disordered" evidence="1">
    <location>
        <begin position="58"/>
        <end position="89"/>
    </location>
</feature>
<dbReference type="EMBL" id="SDMP01000013">
    <property type="protein sequence ID" value="RYR22838.1"/>
    <property type="molecule type" value="Genomic_DNA"/>
</dbReference>
<gene>
    <name evidence="4" type="ORF">Ahy_B03g068130</name>
</gene>
<dbReference type="Proteomes" id="UP000289738">
    <property type="component" value="Chromosome B03"/>
</dbReference>
<dbReference type="SMART" id="SM01045">
    <property type="entry name" value="BURP"/>
    <property type="match status" value="2"/>
</dbReference>
<dbReference type="PANTHER" id="PTHR31236">
    <property type="entry name" value="BURP DOMAIN PROTEIN USPL1-LIKE"/>
    <property type="match status" value="1"/>
</dbReference>
<evidence type="ECO:0000256" key="2">
    <source>
        <dbReference type="SAM" id="SignalP"/>
    </source>
</evidence>
<dbReference type="AlphaFoldDB" id="A0A445A8W6"/>
<protein>
    <recommendedName>
        <fullName evidence="3">BURP domain-containing protein</fullName>
    </recommendedName>
</protein>
<evidence type="ECO:0000256" key="1">
    <source>
        <dbReference type="SAM" id="MobiDB-lite"/>
    </source>
</evidence>
<evidence type="ECO:0000259" key="3">
    <source>
        <dbReference type="PROSITE" id="PS51277"/>
    </source>
</evidence>
<evidence type="ECO:0000313" key="5">
    <source>
        <dbReference type="Proteomes" id="UP000289738"/>
    </source>
</evidence>